<gene>
    <name evidence="3" type="ORF">K9U37_00195</name>
</gene>
<evidence type="ECO:0000256" key="1">
    <source>
        <dbReference type="ARBA" id="ARBA00022679"/>
    </source>
</evidence>
<accession>A0ABS9YQ96</accession>
<name>A0ABS9YQ96_9MYCO</name>
<proteinExistence type="predicted"/>
<evidence type="ECO:0000259" key="2">
    <source>
        <dbReference type="Pfam" id="PF00534"/>
    </source>
</evidence>
<keyword evidence="1" id="KW-0808">Transferase</keyword>
<dbReference type="CDD" id="cd03801">
    <property type="entry name" value="GT4_PimA-like"/>
    <property type="match status" value="1"/>
</dbReference>
<keyword evidence="4" id="KW-1185">Reference proteome</keyword>
<dbReference type="EMBL" id="JAIVFL010000001">
    <property type="protein sequence ID" value="MCI4673455.1"/>
    <property type="molecule type" value="Genomic_DNA"/>
</dbReference>
<dbReference type="InterPro" id="IPR001296">
    <property type="entry name" value="Glyco_trans_1"/>
</dbReference>
<protein>
    <submittedName>
        <fullName evidence="3">Glycosyltransferase family 4 protein</fullName>
    </submittedName>
</protein>
<sequence>MERRLIVEQFDPECPRPSGIDTCIRGLARYCPPNIKLQIAGVDALGNKRLGEWAEYDIGGRSVEFMPVARLDPGNIRKSRPHSGWVAYGLQKYRPAADADVVNTHRLNLAAIVLRLYPRAGLVQYLHGSGIDDLEKGSRSIFRHALFAYRWLERNVIPRAVDTVVFSKAGTDRLTSLYPRVRFSPNWYDPAEFYPSQSEAVVKSRILWPARIEPQKNPELAVDVMSALPEQYTLTVAGSGALDAMMRRRAQASGAAKRIQFIGAIPKSKIGAVMRSHDLLLMTSRFEGYPYAVVEGLASGLPVVTTPGGEPNRLVEHGVNGARVDADSPELFVPAVEVAAKISARAARDSVSRLSAVSLVPEVLTIPRDGKA</sequence>
<reference evidence="3" key="1">
    <citation type="journal article" date="2022" name="ISME J.">
        <title>Identification of active gaseous-alkane degraders at natural gas seeps.</title>
        <authorList>
            <person name="Farhan Ul Haque M."/>
            <person name="Hernandez M."/>
            <person name="Crombie A.T."/>
            <person name="Murrell J.C."/>
        </authorList>
    </citation>
    <scope>NUCLEOTIDE SEQUENCE</scope>
    <source>
        <strain evidence="3">ANDR5</strain>
    </source>
</reference>
<evidence type="ECO:0000313" key="4">
    <source>
        <dbReference type="Proteomes" id="UP001139068"/>
    </source>
</evidence>
<dbReference type="SUPFAM" id="SSF53756">
    <property type="entry name" value="UDP-Glycosyltransferase/glycogen phosphorylase"/>
    <property type="match status" value="1"/>
</dbReference>
<dbReference type="Gene3D" id="3.40.50.2000">
    <property type="entry name" value="Glycogen Phosphorylase B"/>
    <property type="match status" value="2"/>
</dbReference>
<evidence type="ECO:0000313" key="3">
    <source>
        <dbReference type="EMBL" id="MCI4673455.1"/>
    </source>
</evidence>
<dbReference type="Proteomes" id="UP001139068">
    <property type="component" value="Unassembled WGS sequence"/>
</dbReference>
<dbReference type="Pfam" id="PF00534">
    <property type="entry name" value="Glycos_transf_1"/>
    <property type="match status" value="1"/>
</dbReference>
<comment type="caution">
    <text evidence="3">The sequence shown here is derived from an EMBL/GenBank/DDBJ whole genome shotgun (WGS) entry which is preliminary data.</text>
</comment>
<organism evidence="3 4">
    <name type="scientific">Candidatus Mycolicibacterium alkanivorans</name>
    <dbReference type="NCBI Taxonomy" id="2954114"/>
    <lineage>
        <taxon>Bacteria</taxon>
        <taxon>Bacillati</taxon>
        <taxon>Actinomycetota</taxon>
        <taxon>Actinomycetes</taxon>
        <taxon>Mycobacteriales</taxon>
        <taxon>Mycobacteriaceae</taxon>
        <taxon>Mycolicibacterium</taxon>
    </lineage>
</organism>
<dbReference type="RefSeq" id="WP_243069991.1">
    <property type="nucleotide sequence ID" value="NZ_JAIVFL010000001.1"/>
</dbReference>
<feature type="domain" description="Glycosyl transferase family 1" evidence="2">
    <location>
        <begin position="205"/>
        <end position="337"/>
    </location>
</feature>
<dbReference type="PANTHER" id="PTHR12526">
    <property type="entry name" value="GLYCOSYLTRANSFERASE"/>
    <property type="match status" value="1"/>
</dbReference>